<protein>
    <submittedName>
        <fullName evidence="1">Uncharacterized protein</fullName>
    </submittedName>
</protein>
<reference evidence="1" key="1">
    <citation type="submission" date="2016-11" db="UniProtKB">
        <authorList>
            <consortium name="WormBaseParasite"/>
        </authorList>
    </citation>
    <scope>IDENTIFICATION</scope>
    <source>
        <strain evidence="1">pt0022</strain>
    </source>
</reference>
<sequence length="160" mass="17310">MCMHEINSLENLLGKSGAQIAIMRTSKNISPACLTCPANQPANCIRGMTESERETKGKEYNLWGPYRKIAKGGTAMENKETGTVPSAKLMAKMVNSEVVPTNVSSGDDVQFGEISTNLIWLSAFLTDYTDAMPCVTGVYHVGLEDAGQSILTTAFRAQIK</sequence>
<dbReference type="WBParaSite" id="maker-PairedContig_968-snap-gene-0.3-mRNA-1">
    <property type="protein sequence ID" value="maker-PairedContig_968-snap-gene-0.3-mRNA-1"/>
    <property type="gene ID" value="maker-PairedContig_968-snap-gene-0.3"/>
</dbReference>
<dbReference type="AlphaFoldDB" id="A0A1I8F1G4"/>
<evidence type="ECO:0000313" key="1">
    <source>
        <dbReference type="WBParaSite" id="maker-PairedContig_968-snap-gene-0.3-mRNA-1"/>
    </source>
</evidence>
<organism evidence="1">
    <name type="scientific">Wuchereria bancrofti</name>
    <dbReference type="NCBI Taxonomy" id="6293"/>
    <lineage>
        <taxon>Eukaryota</taxon>
        <taxon>Metazoa</taxon>
        <taxon>Ecdysozoa</taxon>
        <taxon>Nematoda</taxon>
        <taxon>Chromadorea</taxon>
        <taxon>Rhabditida</taxon>
        <taxon>Spirurina</taxon>
        <taxon>Spiruromorpha</taxon>
        <taxon>Filarioidea</taxon>
        <taxon>Onchocercidae</taxon>
        <taxon>Wuchereria</taxon>
    </lineage>
</organism>
<proteinExistence type="predicted"/>
<name>A0A1I8F1G4_WUCBA</name>
<accession>A0A1I8F1G4</accession>